<feature type="non-terminal residue" evidence="2">
    <location>
        <position position="1"/>
    </location>
</feature>
<protein>
    <submittedName>
        <fullName evidence="2">Uncharacterized protein</fullName>
    </submittedName>
</protein>
<organism evidence="2 3">
    <name type="scientific">Symbiodinium necroappetens</name>
    <dbReference type="NCBI Taxonomy" id="1628268"/>
    <lineage>
        <taxon>Eukaryota</taxon>
        <taxon>Sar</taxon>
        <taxon>Alveolata</taxon>
        <taxon>Dinophyceae</taxon>
        <taxon>Suessiales</taxon>
        <taxon>Symbiodiniaceae</taxon>
        <taxon>Symbiodinium</taxon>
    </lineage>
</organism>
<feature type="compositionally biased region" description="Acidic residues" evidence="1">
    <location>
        <begin position="11"/>
        <end position="22"/>
    </location>
</feature>
<evidence type="ECO:0000256" key="1">
    <source>
        <dbReference type="SAM" id="MobiDB-lite"/>
    </source>
</evidence>
<dbReference type="AlphaFoldDB" id="A0A812MVR4"/>
<comment type="caution">
    <text evidence="2">The sequence shown here is derived from an EMBL/GenBank/DDBJ whole genome shotgun (WGS) entry which is preliminary data.</text>
</comment>
<evidence type="ECO:0000313" key="2">
    <source>
        <dbReference type="EMBL" id="CAE7276052.1"/>
    </source>
</evidence>
<dbReference type="Proteomes" id="UP000601435">
    <property type="component" value="Unassembled WGS sequence"/>
</dbReference>
<accession>A0A812MVR4</accession>
<feature type="compositionally biased region" description="Basic and acidic residues" evidence="1">
    <location>
        <begin position="1"/>
        <end position="10"/>
    </location>
</feature>
<dbReference type="OrthoDB" id="427194at2759"/>
<reference evidence="2" key="1">
    <citation type="submission" date="2021-02" db="EMBL/GenBank/DDBJ databases">
        <authorList>
            <person name="Dougan E. K."/>
            <person name="Rhodes N."/>
            <person name="Thang M."/>
            <person name="Chan C."/>
        </authorList>
    </citation>
    <scope>NUCLEOTIDE SEQUENCE</scope>
</reference>
<evidence type="ECO:0000313" key="3">
    <source>
        <dbReference type="Proteomes" id="UP000601435"/>
    </source>
</evidence>
<feature type="compositionally biased region" description="Polar residues" evidence="1">
    <location>
        <begin position="196"/>
        <end position="211"/>
    </location>
</feature>
<gene>
    <name evidence="2" type="ORF">SNEC2469_LOCUS6698</name>
</gene>
<feature type="region of interest" description="Disordered" evidence="1">
    <location>
        <begin position="1"/>
        <end position="22"/>
    </location>
</feature>
<sequence length="211" mass="24206">MGRRFARDGEPEPEGEPKEDDEALAAWKALDRDKKIEHLLSIPLSKDAKNKYHEHKLKTEQAEVDHDEWVRRLGGLLQCFDKTPPVQCDLLDQYFMFKLCKKVRSIDIPPDAVIPEGCHDLVSVDQEEETFRQLHGLPGLSMKPKKELQQEPEKLGLFAAAEQQIAQESLNKVEQESEDEVLQRPEKRPRADVFQSFANLQPRTAPISRSS</sequence>
<keyword evidence="3" id="KW-1185">Reference proteome</keyword>
<proteinExistence type="predicted"/>
<name>A0A812MVR4_9DINO</name>
<feature type="region of interest" description="Disordered" evidence="1">
    <location>
        <begin position="169"/>
        <end position="211"/>
    </location>
</feature>
<dbReference type="EMBL" id="CAJNJA010011631">
    <property type="protein sequence ID" value="CAE7276052.1"/>
    <property type="molecule type" value="Genomic_DNA"/>
</dbReference>
<feature type="compositionally biased region" description="Basic and acidic residues" evidence="1">
    <location>
        <begin position="171"/>
        <end position="191"/>
    </location>
</feature>